<dbReference type="EMBL" id="CAMXCT010004486">
    <property type="protein sequence ID" value="CAI4009288.1"/>
    <property type="molecule type" value="Genomic_DNA"/>
</dbReference>
<accession>A0A9P1DIJ5</accession>
<keyword evidence="5" id="KW-1185">Reference proteome</keyword>
<dbReference type="Proteomes" id="UP001152797">
    <property type="component" value="Unassembled WGS sequence"/>
</dbReference>
<reference evidence="2" key="1">
    <citation type="submission" date="2022-10" db="EMBL/GenBank/DDBJ databases">
        <authorList>
            <person name="Chen Y."/>
            <person name="Dougan E. K."/>
            <person name="Chan C."/>
            <person name="Rhodes N."/>
            <person name="Thang M."/>
        </authorList>
    </citation>
    <scope>NUCLEOTIDE SEQUENCE</scope>
</reference>
<gene>
    <name evidence="2" type="ORF">C1SCF055_LOCUS34659</name>
</gene>
<evidence type="ECO:0000256" key="1">
    <source>
        <dbReference type="SAM" id="MobiDB-lite"/>
    </source>
</evidence>
<evidence type="ECO:0000313" key="5">
    <source>
        <dbReference type="Proteomes" id="UP001152797"/>
    </source>
</evidence>
<dbReference type="EMBL" id="CAMXCT020004486">
    <property type="protein sequence ID" value="CAL1162663.1"/>
    <property type="molecule type" value="Genomic_DNA"/>
</dbReference>
<dbReference type="EMBL" id="CAMXCT030004486">
    <property type="protein sequence ID" value="CAL4796600.1"/>
    <property type="molecule type" value="Genomic_DNA"/>
</dbReference>
<feature type="compositionally biased region" description="Low complexity" evidence="1">
    <location>
        <begin position="139"/>
        <end position="152"/>
    </location>
</feature>
<proteinExistence type="predicted"/>
<reference evidence="3" key="2">
    <citation type="submission" date="2024-04" db="EMBL/GenBank/DDBJ databases">
        <authorList>
            <person name="Chen Y."/>
            <person name="Shah S."/>
            <person name="Dougan E. K."/>
            <person name="Thang M."/>
            <person name="Chan C."/>
        </authorList>
    </citation>
    <scope>NUCLEOTIDE SEQUENCE [LARGE SCALE GENOMIC DNA]</scope>
</reference>
<evidence type="ECO:0000313" key="3">
    <source>
        <dbReference type="EMBL" id="CAL1162663.1"/>
    </source>
</evidence>
<feature type="region of interest" description="Disordered" evidence="1">
    <location>
        <begin position="1"/>
        <end position="74"/>
    </location>
</feature>
<dbReference type="OrthoDB" id="426577at2759"/>
<evidence type="ECO:0000313" key="2">
    <source>
        <dbReference type="EMBL" id="CAI4009288.1"/>
    </source>
</evidence>
<feature type="compositionally biased region" description="Basic and acidic residues" evidence="1">
    <location>
        <begin position="192"/>
        <end position="202"/>
    </location>
</feature>
<dbReference type="AlphaFoldDB" id="A0A9P1DIJ5"/>
<feature type="compositionally biased region" description="Polar residues" evidence="1">
    <location>
        <begin position="33"/>
        <end position="48"/>
    </location>
</feature>
<feature type="region of interest" description="Disordered" evidence="1">
    <location>
        <begin position="100"/>
        <end position="311"/>
    </location>
</feature>
<feature type="compositionally biased region" description="Basic and acidic residues" evidence="1">
    <location>
        <begin position="210"/>
        <end position="221"/>
    </location>
</feature>
<evidence type="ECO:0000313" key="4">
    <source>
        <dbReference type="EMBL" id="CAL4796600.1"/>
    </source>
</evidence>
<sequence length="415" mass="45150">MALGTAHGYGYGYGASRPIRQSEPDTSEETDGESASCSASDCTGTNSNDEAEVERVQVEVGSGVQEGQVAPLPRRRSVTFQEQVLVITDTSREFTTLAKQGAVKRRFKEPPAPSKRLRASGTSGQNAAEAQEVGASPVQGQEAEGANAAADGGDCERNVLPLSANQAISNVTHAEERSAHLGHEQGLSAQKPPDDPPDRKTGEGGASQAEGKEEKHKKEDMNMILAAVEHGVNAALKEKPEELPSSGNPAAHKAKAARKEAKDKEKKKEKKEKTDKKEIKETKEKEKKEKRDKKDTKDTHPDKKERTKKCSDKESLSETRWWSVMGRTRAIEIIWCQPRVSKPVCEVCAMCCIGDVLADGRLGVFTYPETCGVDFLALVSLPTNKTLFQPVPFLCGCAAFRNLDVLAGYHRVWHA</sequence>
<organism evidence="2">
    <name type="scientific">Cladocopium goreaui</name>
    <dbReference type="NCBI Taxonomy" id="2562237"/>
    <lineage>
        <taxon>Eukaryota</taxon>
        <taxon>Sar</taxon>
        <taxon>Alveolata</taxon>
        <taxon>Dinophyceae</taxon>
        <taxon>Suessiales</taxon>
        <taxon>Symbiodiniaceae</taxon>
        <taxon>Cladocopium</taxon>
    </lineage>
</organism>
<feature type="compositionally biased region" description="Low complexity" evidence="1">
    <location>
        <begin position="58"/>
        <end position="69"/>
    </location>
</feature>
<protein>
    <submittedName>
        <fullName evidence="4">RWD domain-containing protein</fullName>
    </submittedName>
</protein>
<feature type="compositionally biased region" description="Basic and acidic residues" evidence="1">
    <location>
        <begin position="257"/>
        <end position="311"/>
    </location>
</feature>
<feature type="compositionally biased region" description="Polar residues" evidence="1">
    <location>
        <begin position="163"/>
        <end position="172"/>
    </location>
</feature>
<name>A0A9P1DIJ5_9DINO</name>
<feature type="compositionally biased region" description="Basic and acidic residues" evidence="1">
    <location>
        <begin position="173"/>
        <end position="183"/>
    </location>
</feature>
<comment type="caution">
    <text evidence="2">The sequence shown here is derived from an EMBL/GenBank/DDBJ whole genome shotgun (WGS) entry which is preliminary data.</text>
</comment>